<dbReference type="Gene3D" id="3.90.1530.10">
    <property type="entry name" value="Conserved hypothetical protein from pyrococcus furiosus pfu- 392566-001, ParB domain"/>
    <property type="match status" value="1"/>
</dbReference>
<protein>
    <submittedName>
        <fullName evidence="1">ParB-like nuclease family protein</fullName>
    </submittedName>
</protein>
<sequence>MSLMTATFTEVFEKLEQEQANGKAEPKVDSLLHLEQIHEAIEVFQPRDLANDTASKEQHIRNLMDAIFNESGNRLDPIVVWWSGFKWYVLDGHHRLMAYKRVQGLKKIKILEIPVRVFSGSLVLAMAESTRLNSKDKLAMTRDDKFNRAWLFIAMDKGLSKREVATICKVGSATVSRMRKKLNEIRELQPHDWQSVALGMSWKEAMAFNQNGRVIDDGWEDRLALEWSKRIAKTFGNKPQQQPEVFVRALEMYSPHMLKGIAQHLKEFIEDDPYGFDDEDEYLEEGVEGDF</sequence>
<dbReference type="CDD" id="cd16387">
    <property type="entry name" value="ParB_N_Srx"/>
    <property type="match status" value="1"/>
</dbReference>
<dbReference type="InterPro" id="IPR036086">
    <property type="entry name" value="ParB/Sulfiredoxin_sf"/>
</dbReference>
<evidence type="ECO:0000313" key="1">
    <source>
        <dbReference type="EMBL" id="TDR05952.1"/>
    </source>
</evidence>
<dbReference type="Proteomes" id="UP000295729">
    <property type="component" value="Unassembled WGS sequence"/>
</dbReference>
<dbReference type="AlphaFoldDB" id="A0A4R6X3S1"/>
<accession>A0A4R6X3S1</accession>
<dbReference type="OrthoDB" id="9125702at2"/>
<organism evidence="1 2">
    <name type="scientific">Marinomonas communis</name>
    <dbReference type="NCBI Taxonomy" id="28254"/>
    <lineage>
        <taxon>Bacteria</taxon>
        <taxon>Pseudomonadati</taxon>
        <taxon>Pseudomonadota</taxon>
        <taxon>Gammaproteobacteria</taxon>
        <taxon>Oceanospirillales</taxon>
        <taxon>Oceanospirillaceae</taxon>
        <taxon>Marinomonas</taxon>
    </lineage>
</organism>
<name>A0A4R6X3S1_9GAMM</name>
<dbReference type="SUPFAM" id="SSF110849">
    <property type="entry name" value="ParB/Sulfiredoxin"/>
    <property type="match status" value="1"/>
</dbReference>
<proteinExistence type="predicted"/>
<comment type="caution">
    <text evidence="1">The sequence shown here is derived from an EMBL/GenBank/DDBJ whole genome shotgun (WGS) entry which is preliminary data.</text>
</comment>
<keyword evidence="2" id="KW-1185">Reference proteome</keyword>
<gene>
    <name evidence="1" type="ORF">C8D85_3489</name>
</gene>
<dbReference type="RefSeq" id="WP_133565106.1">
    <property type="nucleotide sequence ID" value="NZ_SNZA01000007.1"/>
</dbReference>
<dbReference type="EMBL" id="SNZA01000007">
    <property type="protein sequence ID" value="TDR05952.1"/>
    <property type="molecule type" value="Genomic_DNA"/>
</dbReference>
<evidence type="ECO:0000313" key="2">
    <source>
        <dbReference type="Proteomes" id="UP000295729"/>
    </source>
</evidence>
<reference evidence="1 2" key="1">
    <citation type="submission" date="2019-03" db="EMBL/GenBank/DDBJ databases">
        <title>Genomic Encyclopedia of Type Strains, Phase IV (KMG-IV): sequencing the most valuable type-strain genomes for metagenomic binning, comparative biology and taxonomic classification.</title>
        <authorList>
            <person name="Goeker M."/>
        </authorList>
    </citation>
    <scope>NUCLEOTIDE SEQUENCE [LARGE SCALE GENOMIC DNA]</scope>
    <source>
        <strain evidence="1 2">DSM 5604</strain>
    </source>
</reference>